<name>G5BIY8_HETGA</name>
<dbReference type="GO" id="GO:0019888">
    <property type="term" value="F:protein phosphatase regulator activity"/>
    <property type="evidence" value="ECO:0007669"/>
    <property type="project" value="TreeGrafter"/>
</dbReference>
<dbReference type="STRING" id="10181.G5BIY8"/>
<dbReference type="GO" id="GO:0000159">
    <property type="term" value="C:protein phosphatase type 2A complex"/>
    <property type="evidence" value="ECO:0007669"/>
    <property type="project" value="TreeGrafter"/>
</dbReference>
<dbReference type="Proteomes" id="UP000006813">
    <property type="component" value="Unassembled WGS sequence"/>
</dbReference>
<protein>
    <submittedName>
        <fullName evidence="2">Serine/threonine-protein phosphatase 2A regulatory subunit B'' subunit beta</fullName>
    </submittedName>
</protein>
<accession>G5BIY8</accession>
<dbReference type="PANTHER" id="PTHR14095:SF1">
    <property type="entry name" value="SERINE_THREONINE-PROTEIN PHOSPHATASE 2A REGULATORY SUBUNIT B'' SUBUNIT BETA"/>
    <property type="match status" value="1"/>
</dbReference>
<dbReference type="AlphaFoldDB" id="G5BIY8"/>
<organism evidence="2 3">
    <name type="scientific">Heterocephalus glaber</name>
    <name type="common">Naked mole rat</name>
    <dbReference type="NCBI Taxonomy" id="10181"/>
    <lineage>
        <taxon>Eukaryota</taxon>
        <taxon>Metazoa</taxon>
        <taxon>Chordata</taxon>
        <taxon>Craniata</taxon>
        <taxon>Vertebrata</taxon>
        <taxon>Euteleostomi</taxon>
        <taxon>Mammalia</taxon>
        <taxon>Eutheria</taxon>
        <taxon>Euarchontoglires</taxon>
        <taxon>Glires</taxon>
        <taxon>Rodentia</taxon>
        <taxon>Hystricomorpha</taxon>
        <taxon>Bathyergidae</taxon>
        <taxon>Heterocephalus</taxon>
    </lineage>
</organism>
<evidence type="ECO:0000256" key="1">
    <source>
        <dbReference type="SAM" id="MobiDB-lite"/>
    </source>
</evidence>
<gene>
    <name evidence="2" type="ORF">GW7_00958</name>
</gene>
<evidence type="ECO:0000313" key="3">
    <source>
        <dbReference type="Proteomes" id="UP000006813"/>
    </source>
</evidence>
<evidence type="ECO:0000313" key="2">
    <source>
        <dbReference type="EMBL" id="EHB09249.1"/>
    </source>
</evidence>
<dbReference type="InParanoid" id="G5BIY8"/>
<dbReference type="EMBL" id="JH170544">
    <property type="protein sequence ID" value="EHB09249.1"/>
    <property type="molecule type" value="Genomic_DNA"/>
</dbReference>
<dbReference type="PANTHER" id="PTHR14095">
    <property type="entry name" value="PHOSPHATASE 2A REGULATORY SUBUNIT-RELATED"/>
    <property type="match status" value="1"/>
</dbReference>
<sequence length="122" mass="13766">MDSARDGKDRGPESDDTAEGLEWGPRASPGHLQPDDQIFSDAITRIEYWFRCMDLDGDGAQSMFELEFYAEQSRGLDPMGIEPLPFEDCACQVLDLAWPRCPGWRRRRSRALRLGAVHPPGV</sequence>
<feature type="region of interest" description="Disordered" evidence="1">
    <location>
        <begin position="1"/>
        <end position="36"/>
    </location>
</feature>
<feature type="compositionally biased region" description="Basic and acidic residues" evidence="1">
    <location>
        <begin position="1"/>
        <end position="13"/>
    </location>
</feature>
<proteinExistence type="predicted"/>
<dbReference type="Gene3D" id="1.10.238.10">
    <property type="entry name" value="EF-hand"/>
    <property type="match status" value="1"/>
</dbReference>
<reference evidence="2 3" key="1">
    <citation type="journal article" date="2011" name="Nature">
        <title>Genome sequencing reveals insights into physiology and longevity of the naked mole rat.</title>
        <authorList>
            <person name="Kim E.B."/>
            <person name="Fang X."/>
            <person name="Fushan A.A."/>
            <person name="Huang Z."/>
            <person name="Lobanov A.V."/>
            <person name="Han L."/>
            <person name="Marino S.M."/>
            <person name="Sun X."/>
            <person name="Turanov A.A."/>
            <person name="Yang P."/>
            <person name="Yim S.H."/>
            <person name="Zhao X."/>
            <person name="Kasaikina M.V."/>
            <person name="Stoletzki N."/>
            <person name="Peng C."/>
            <person name="Polak P."/>
            <person name="Xiong Z."/>
            <person name="Kiezun A."/>
            <person name="Zhu Y."/>
            <person name="Chen Y."/>
            <person name="Kryukov G.V."/>
            <person name="Zhang Q."/>
            <person name="Peshkin L."/>
            <person name="Yang L."/>
            <person name="Bronson R.T."/>
            <person name="Buffenstein R."/>
            <person name="Wang B."/>
            <person name="Han C."/>
            <person name="Li Q."/>
            <person name="Chen L."/>
            <person name="Zhao W."/>
            <person name="Sunyaev S.R."/>
            <person name="Park T.J."/>
            <person name="Zhang G."/>
            <person name="Wang J."/>
            <person name="Gladyshev V.N."/>
        </authorList>
    </citation>
    <scope>NUCLEOTIDE SEQUENCE [LARGE SCALE GENOMIC DNA]</scope>
</reference>